<keyword evidence="19" id="KW-1185">Reference proteome</keyword>
<evidence type="ECO:0000256" key="14">
    <source>
        <dbReference type="ARBA" id="ARBA00023136"/>
    </source>
</evidence>
<dbReference type="Gene3D" id="3.40.50.1000">
    <property type="entry name" value="HAD superfamily/HAD-like"/>
    <property type="match status" value="1"/>
</dbReference>
<dbReference type="NCBIfam" id="TIGR01525">
    <property type="entry name" value="ATPase-IB_hvy"/>
    <property type="match status" value="1"/>
</dbReference>
<evidence type="ECO:0000256" key="4">
    <source>
        <dbReference type="ARBA" id="ARBA00022475"/>
    </source>
</evidence>
<comment type="subcellular location">
    <subcellularLocation>
        <location evidence="1">Cell membrane</location>
        <topology evidence="1">Multi-pass membrane protein</topology>
    </subcellularLocation>
</comment>
<dbReference type="GO" id="GO:0005524">
    <property type="term" value="F:ATP binding"/>
    <property type="evidence" value="ECO:0007669"/>
    <property type="project" value="UniProtKB-UniRule"/>
</dbReference>
<dbReference type="PROSITE" id="PS00154">
    <property type="entry name" value="ATPASE_E1_E2"/>
    <property type="match status" value="1"/>
</dbReference>
<keyword evidence="5" id="KW-0597">Phosphoprotein</keyword>
<feature type="transmembrane region" description="Helical" evidence="15">
    <location>
        <begin position="56"/>
        <end position="77"/>
    </location>
</feature>
<dbReference type="Gene3D" id="2.70.150.10">
    <property type="entry name" value="Calcium-transporting ATPase, cytoplasmic transduction domain A"/>
    <property type="match status" value="1"/>
</dbReference>
<evidence type="ECO:0000256" key="12">
    <source>
        <dbReference type="ARBA" id="ARBA00022989"/>
    </source>
</evidence>
<feature type="compositionally biased region" description="Polar residues" evidence="16">
    <location>
        <begin position="664"/>
        <end position="673"/>
    </location>
</feature>
<evidence type="ECO:0000256" key="16">
    <source>
        <dbReference type="SAM" id="MobiDB-lite"/>
    </source>
</evidence>
<feature type="transmembrane region" description="Helical" evidence="15">
    <location>
        <begin position="23"/>
        <end position="44"/>
    </location>
</feature>
<evidence type="ECO:0000256" key="1">
    <source>
        <dbReference type="ARBA" id="ARBA00004651"/>
    </source>
</evidence>
<feature type="transmembrane region" description="Helical" evidence="15">
    <location>
        <begin position="297"/>
        <end position="322"/>
    </location>
</feature>
<feature type="transmembrane region" description="Helical" evidence="15">
    <location>
        <begin position="89"/>
        <end position="111"/>
    </location>
</feature>
<evidence type="ECO:0000313" key="18">
    <source>
        <dbReference type="EMBL" id="QDG53662.1"/>
    </source>
</evidence>
<keyword evidence="9 15" id="KW-0067">ATP-binding</keyword>
<dbReference type="Proteomes" id="UP000315995">
    <property type="component" value="Chromosome"/>
</dbReference>
<evidence type="ECO:0000256" key="7">
    <source>
        <dbReference type="ARBA" id="ARBA00022723"/>
    </source>
</evidence>
<evidence type="ECO:0000256" key="11">
    <source>
        <dbReference type="ARBA" id="ARBA00022967"/>
    </source>
</evidence>
<feature type="transmembrane region" description="Helical" evidence="15">
    <location>
        <begin position="272"/>
        <end position="291"/>
    </location>
</feature>
<accession>A0A4Y6PZG3</accession>
<name>A0A4Y6PZG3_PERCE</name>
<dbReference type="Pfam" id="PF00122">
    <property type="entry name" value="E1-E2_ATPase"/>
    <property type="match status" value="1"/>
</dbReference>
<evidence type="ECO:0000256" key="2">
    <source>
        <dbReference type="ARBA" id="ARBA00006024"/>
    </source>
</evidence>
<keyword evidence="13" id="KW-0406">Ion transport</keyword>
<evidence type="ECO:0000313" key="19">
    <source>
        <dbReference type="Proteomes" id="UP000315995"/>
    </source>
</evidence>
<evidence type="ECO:0000259" key="17">
    <source>
        <dbReference type="Pfam" id="PF00122"/>
    </source>
</evidence>
<dbReference type="InterPro" id="IPR023298">
    <property type="entry name" value="ATPase_P-typ_TM_dom_sf"/>
</dbReference>
<dbReference type="PRINTS" id="PR00119">
    <property type="entry name" value="CATATPASE"/>
</dbReference>
<dbReference type="SUPFAM" id="SSF56784">
    <property type="entry name" value="HAD-like"/>
    <property type="match status" value="1"/>
</dbReference>
<feature type="domain" description="P-type ATPase A" evidence="17">
    <location>
        <begin position="164"/>
        <end position="253"/>
    </location>
</feature>
<evidence type="ECO:0000256" key="15">
    <source>
        <dbReference type="RuleBase" id="RU362081"/>
    </source>
</evidence>
<keyword evidence="4 15" id="KW-1003">Cell membrane</keyword>
<feature type="region of interest" description="Disordered" evidence="16">
    <location>
        <begin position="659"/>
        <end position="687"/>
    </location>
</feature>
<evidence type="ECO:0000256" key="13">
    <source>
        <dbReference type="ARBA" id="ARBA00023065"/>
    </source>
</evidence>
<reference evidence="18 19" key="1">
    <citation type="submission" date="2019-06" db="EMBL/GenBank/DDBJ databases">
        <title>Persicimonas caeni gen. nov., sp. nov., a predatory bacterium isolated from solar saltern.</title>
        <authorList>
            <person name="Wang S."/>
        </authorList>
    </citation>
    <scope>NUCLEOTIDE SEQUENCE [LARGE SCALE GENOMIC DNA]</scope>
    <source>
        <strain evidence="18 19">YN101</strain>
    </source>
</reference>
<dbReference type="GO" id="GO:0043682">
    <property type="term" value="F:P-type divalent copper transporter activity"/>
    <property type="evidence" value="ECO:0007669"/>
    <property type="project" value="TreeGrafter"/>
</dbReference>
<dbReference type="GO" id="GO:0016887">
    <property type="term" value="F:ATP hydrolysis activity"/>
    <property type="evidence" value="ECO:0007669"/>
    <property type="project" value="InterPro"/>
</dbReference>
<comment type="similarity">
    <text evidence="2 15">Belongs to the cation transport ATPase (P-type) (TC 3.A.3) family. Type IB subfamily.</text>
</comment>
<evidence type="ECO:0000256" key="8">
    <source>
        <dbReference type="ARBA" id="ARBA00022741"/>
    </source>
</evidence>
<feature type="transmembrane region" description="Helical" evidence="15">
    <location>
        <begin position="624"/>
        <end position="648"/>
    </location>
</feature>
<dbReference type="InterPro" id="IPR023299">
    <property type="entry name" value="ATPase_P-typ_cyto_dom_N"/>
</dbReference>
<dbReference type="InterPro" id="IPR008250">
    <property type="entry name" value="ATPase_P-typ_transduc_dom_A_sf"/>
</dbReference>
<accession>A0A5B8YEA7</accession>
<dbReference type="Pfam" id="PF00702">
    <property type="entry name" value="Hydrolase"/>
    <property type="match status" value="1"/>
</dbReference>
<evidence type="ECO:0000256" key="5">
    <source>
        <dbReference type="ARBA" id="ARBA00022553"/>
    </source>
</evidence>
<dbReference type="GO" id="GO:0055070">
    <property type="term" value="P:copper ion homeostasis"/>
    <property type="evidence" value="ECO:0007669"/>
    <property type="project" value="TreeGrafter"/>
</dbReference>
<keyword evidence="11" id="KW-1278">Translocase</keyword>
<keyword evidence="10" id="KW-0460">Magnesium</keyword>
<dbReference type="Gene3D" id="3.40.1110.10">
    <property type="entry name" value="Calcium-transporting ATPase, cytoplasmic domain N"/>
    <property type="match status" value="1"/>
</dbReference>
<dbReference type="GO" id="GO:0005507">
    <property type="term" value="F:copper ion binding"/>
    <property type="evidence" value="ECO:0007669"/>
    <property type="project" value="TreeGrafter"/>
</dbReference>
<protein>
    <submittedName>
        <fullName evidence="18">Cation-translocating P-type ATPase</fullName>
    </submittedName>
</protein>
<organism evidence="18 19">
    <name type="scientific">Persicimonas caeni</name>
    <dbReference type="NCBI Taxonomy" id="2292766"/>
    <lineage>
        <taxon>Bacteria</taxon>
        <taxon>Deltaproteobacteria</taxon>
        <taxon>Bradymonadales</taxon>
        <taxon>Bradymonadaceae</taxon>
        <taxon>Persicimonas</taxon>
    </lineage>
</organism>
<dbReference type="OrthoDB" id="9763278at2"/>
<evidence type="ECO:0000256" key="9">
    <source>
        <dbReference type="ARBA" id="ARBA00022840"/>
    </source>
</evidence>
<dbReference type="InterPro" id="IPR023214">
    <property type="entry name" value="HAD_sf"/>
</dbReference>
<dbReference type="InterPro" id="IPR059000">
    <property type="entry name" value="ATPase_P-type_domA"/>
</dbReference>
<dbReference type="RefSeq" id="WP_141200116.1">
    <property type="nucleotide sequence ID" value="NZ_CP041186.1"/>
</dbReference>
<dbReference type="PANTHER" id="PTHR43520:SF5">
    <property type="entry name" value="CATION-TRANSPORTING P-TYPE ATPASE-RELATED"/>
    <property type="match status" value="1"/>
</dbReference>
<evidence type="ECO:0000256" key="10">
    <source>
        <dbReference type="ARBA" id="ARBA00022842"/>
    </source>
</evidence>
<feature type="transmembrane region" description="Helical" evidence="15">
    <location>
        <begin position="117"/>
        <end position="136"/>
    </location>
</feature>
<gene>
    <name evidence="18" type="ORF">FIV42_23815</name>
</gene>
<proteinExistence type="inferred from homology"/>
<sequence length="687" mass="73232">MKCCEQPAGSIPAVDQSPSDHSAWVAIGIGAMFAANSMIVGLSINISTMEPQMRRLVELGLLGATIIVGALLAGPLLSSAWHKLRQRQLSFEFLFLSGIVGAMGVSIFSMVRGHGPIYFEVASLLLVIYAIGNEVGRASRQRGLTLARSWIDDNPTCRIVTCCGQEHELRLDEVAVGQTVRVLPGESLPVDGKVTAGVGFVQESQLTGESFAAVKRPGDTVHAGSIAMDAMFEVDVSAAHGSRLIDRIAHSVEQAWAQPSQWQRQADRLVRWFLPLVMVVTATTFLTWTLIDSWQTGLFNALAVLLVACPCAMGFAIPLAIWMTLGNFAARGLVSSGGDCVERLVEVDTVVFDKTGTLTSQDHRMVDLVVREGLDRTWLHALAGAVEETSNHPVARAFHRNPADGERPSFGVRASRSLPGLGVEATVQSRGSDQLISVRIGTDHLVPPQDEPLFDMLAKRLHAEIGARRLAVVVDGRLAAVAAVDETPHNGLDQLLTRLETLDITPVLMTGDRSTRANRLGFPEVYAEQSPEQKRARVAQMESEGRRVAFVGDGVNDAAAMASSTVSISASHGSDLAVGVADLTWHGSDPTVVAEAVDRARQAVSLVRSNLLYAASYNAIGMSAAALGLLHPVLAAVIMVASSAFVTWRTAFAMEPGEADELVSRSTETSAPSSPAGHTLQPAATSP</sequence>
<dbReference type="InterPro" id="IPR001757">
    <property type="entry name" value="P_typ_ATPase"/>
</dbReference>
<evidence type="ECO:0000256" key="3">
    <source>
        <dbReference type="ARBA" id="ARBA00022448"/>
    </source>
</evidence>
<keyword evidence="7 15" id="KW-0479">Metal-binding</keyword>
<evidence type="ECO:0000256" key="6">
    <source>
        <dbReference type="ARBA" id="ARBA00022692"/>
    </source>
</evidence>
<dbReference type="AlphaFoldDB" id="A0A4Y6PZG3"/>
<dbReference type="InterPro" id="IPR018303">
    <property type="entry name" value="ATPase_P-typ_P_site"/>
</dbReference>
<dbReference type="SUPFAM" id="SSF81665">
    <property type="entry name" value="Calcium ATPase, transmembrane domain M"/>
    <property type="match status" value="1"/>
</dbReference>
<dbReference type="SUPFAM" id="SSF81653">
    <property type="entry name" value="Calcium ATPase, transduction domain A"/>
    <property type="match status" value="1"/>
</dbReference>
<keyword evidence="8 15" id="KW-0547">Nucleotide-binding</keyword>
<dbReference type="InterPro" id="IPR036412">
    <property type="entry name" value="HAD-like_sf"/>
</dbReference>
<keyword evidence="6 15" id="KW-0812">Transmembrane</keyword>
<dbReference type="EMBL" id="CP041186">
    <property type="protein sequence ID" value="QDG53662.1"/>
    <property type="molecule type" value="Genomic_DNA"/>
</dbReference>
<dbReference type="GO" id="GO:0005886">
    <property type="term" value="C:plasma membrane"/>
    <property type="evidence" value="ECO:0007669"/>
    <property type="project" value="UniProtKB-SubCell"/>
</dbReference>
<keyword evidence="3" id="KW-0813">Transport</keyword>
<dbReference type="PANTHER" id="PTHR43520">
    <property type="entry name" value="ATP7, ISOFORM B"/>
    <property type="match status" value="1"/>
</dbReference>
<keyword evidence="12 15" id="KW-1133">Transmembrane helix</keyword>
<dbReference type="InterPro" id="IPR027256">
    <property type="entry name" value="P-typ_ATPase_IB"/>
</dbReference>
<keyword evidence="14 15" id="KW-0472">Membrane</keyword>
<dbReference type="NCBIfam" id="TIGR01494">
    <property type="entry name" value="ATPase_P-type"/>
    <property type="match status" value="2"/>
</dbReference>